<dbReference type="EMBL" id="BAABRI010000005">
    <property type="protein sequence ID" value="GAA5481896.1"/>
    <property type="molecule type" value="Genomic_DNA"/>
</dbReference>
<protein>
    <recommendedName>
        <fullName evidence="13">PAS domain S-box protein</fullName>
    </recommendedName>
</protein>
<dbReference type="SUPFAM" id="SSF55874">
    <property type="entry name" value="ATPase domain of HSP90 chaperone/DNA topoisomerase II/histidine kinase"/>
    <property type="match status" value="1"/>
</dbReference>
<dbReference type="PROSITE" id="PS50112">
    <property type="entry name" value="PAS"/>
    <property type="match status" value="2"/>
</dbReference>
<evidence type="ECO:0000313" key="11">
    <source>
        <dbReference type="EMBL" id="GAA5481896.1"/>
    </source>
</evidence>
<evidence type="ECO:0000256" key="2">
    <source>
        <dbReference type="ARBA" id="ARBA00022475"/>
    </source>
</evidence>
<evidence type="ECO:0008006" key="13">
    <source>
        <dbReference type="Google" id="ProtNLM"/>
    </source>
</evidence>
<dbReference type="SUPFAM" id="SSF55785">
    <property type="entry name" value="PYP-like sensor domain (PAS domain)"/>
    <property type="match status" value="4"/>
</dbReference>
<keyword evidence="3" id="KW-0808">Transferase</keyword>
<evidence type="ECO:0000256" key="8">
    <source>
        <dbReference type="ARBA" id="ARBA00023136"/>
    </source>
</evidence>
<dbReference type="InterPro" id="IPR013656">
    <property type="entry name" value="PAS_4"/>
</dbReference>
<dbReference type="Gene3D" id="1.20.5.1930">
    <property type="match status" value="1"/>
</dbReference>
<evidence type="ECO:0000256" key="6">
    <source>
        <dbReference type="ARBA" id="ARBA00022989"/>
    </source>
</evidence>
<keyword evidence="12" id="KW-1185">Reference proteome</keyword>
<keyword evidence="8" id="KW-0472">Membrane</keyword>
<dbReference type="CDD" id="cd00130">
    <property type="entry name" value="PAS"/>
    <property type="match status" value="3"/>
</dbReference>
<evidence type="ECO:0000256" key="4">
    <source>
        <dbReference type="ARBA" id="ARBA00022692"/>
    </source>
</evidence>
<name>A0ABP9UMH8_9BACT</name>
<keyword evidence="2" id="KW-1003">Cell membrane</keyword>
<comment type="caution">
    <text evidence="11">The sequence shown here is derived from an EMBL/GenBank/DDBJ whole genome shotgun (WGS) entry which is preliminary data.</text>
</comment>
<evidence type="ECO:0000256" key="1">
    <source>
        <dbReference type="ARBA" id="ARBA00004651"/>
    </source>
</evidence>
<evidence type="ECO:0000259" key="9">
    <source>
        <dbReference type="PROSITE" id="PS50112"/>
    </source>
</evidence>
<dbReference type="InterPro" id="IPR000700">
    <property type="entry name" value="PAS-assoc_C"/>
</dbReference>
<evidence type="ECO:0000256" key="3">
    <source>
        <dbReference type="ARBA" id="ARBA00022679"/>
    </source>
</evidence>
<dbReference type="PANTHER" id="PTHR24421">
    <property type="entry name" value="NITRATE/NITRITE SENSOR PROTEIN NARX-RELATED"/>
    <property type="match status" value="1"/>
</dbReference>
<reference evidence="11 12" key="1">
    <citation type="submission" date="2024-02" db="EMBL/GenBank/DDBJ databases">
        <title>Haloferula sargassicola NBRC 104335.</title>
        <authorList>
            <person name="Ichikawa N."/>
            <person name="Katano-Makiyama Y."/>
            <person name="Hidaka K."/>
        </authorList>
    </citation>
    <scope>NUCLEOTIDE SEQUENCE [LARGE SCALE GENOMIC DNA]</scope>
    <source>
        <strain evidence="11 12">NBRC 104335</strain>
    </source>
</reference>
<comment type="subcellular location">
    <subcellularLocation>
        <location evidence="1">Cell membrane</location>
        <topology evidence="1">Multi-pass membrane protein</topology>
    </subcellularLocation>
</comment>
<organism evidence="11 12">
    <name type="scientific">Haloferula sargassicola</name>
    <dbReference type="NCBI Taxonomy" id="490096"/>
    <lineage>
        <taxon>Bacteria</taxon>
        <taxon>Pseudomonadati</taxon>
        <taxon>Verrucomicrobiota</taxon>
        <taxon>Verrucomicrobiia</taxon>
        <taxon>Verrucomicrobiales</taxon>
        <taxon>Verrucomicrobiaceae</taxon>
        <taxon>Haloferula</taxon>
    </lineage>
</organism>
<evidence type="ECO:0000256" key="5">
    <source>
        <dbReference type="ARBA" id="ARBA00022777"/>
    </source>
</evidence>
<keyword evidence="4" id="KW-0812">Transmembrane</keyword>
<dbReference type="SMART" id="SM00091">
    <property type="entry name" value="PAS"/>
    <property type="match status" value="4"/>
</dbReference>
<sequence length="739" mass="83476">MQNEELQRTYAELLDSRDRYAELYDFAPVGYLTVDGDGRIREANLTLATLLRTSRGALVGSRFTDYVARESQDAIHFHRQKLEGPGSHSTCEVMLRRGDGTSFPASLKSSHVSGGRYHCAVSDISQRRDAEEALRQREQLGRQILSSLQEGLVVFDANLRFRVWNPFIASLTGTPESEVLGRHPDEVFPWMRELKLVDTLEESLAGGHIRHRDVHQQHPEDGRDIWLSGRSAPLRDFHGRITGVVVSLQDITERRRIHEQLRQLNRTLESRVAEQTGEIRLLAEAIEHLGEGVLITTDHTSWRDSRIVFANPAMCSISGFPETEMIGKTPRIFDGPRTHSDSPENIEHHLERDRFYHTELVHYRQDGSAYPAELLITLIRSADGDRTHFVSIHRDLSERKADEEAKFSLGQIIEASLNEVFIFEIRTLRFVQVNHGGRKNLGYSLDELRTLTPLDLKPDLTRERFLSMIAPVVGGEKSQLLFESRHRRQDGSFYDVDVALQRCRFRGHDCCVAIVIDTTERRRLEQEVVRASEEERQRIAVDLHDDLGAVLTALKLRTEGLAEELAEPRLGREGKLGTIISMMGEAIGKIRQIAHGLRPVGQEPDDLVNSLEALCHRVHADSPLSCRLLIEGSVEIADSIVANHLYRIAQEALINALRHSGGSRIDIFLRQHADRLELEVADDGRGFDGLPDHHLGLQIMRYRAQAMNGTLSIDSAADKPTRITCQVPCKGNRPAPTGR</sequence>
<dbReference type="Pfam" id="PF13426">
    <property type="entry name" value="PAS_9"/>
    <property type="match status" value="2"/>
</dbReference>
<dbReference type="InterPro" id="IPR036890">
    <property type="entry name" value="HATPase_C_sf"/>
</dbReference>
<dbReference type="InterPro" id="IPR003594">
    <property type="entry name" value="HATPase_dom"/>
</dbReference>
<dbReference type="Gene3D" id="3.30.450.20">
    <property type="entry name" value="PAS domain"/>
    <property type="match status" value="4"/>
</dbReference>
<dbReference type="Pfam" id="PF08448">
    <property type="entry name" value="PAS_4"/>
    <property type="match status" value="1"/>
</dbReference>
<dbReference type="PANTHER" id="PTHR24421:SF37">
    <property type="entry name" value="SENSOR HISTIDINE KINASE NARS"/>
    <property type="match status" value="1"/>
</dbReference>
<dbReference type="CDD" id="cd16917">
    <property type="entry name" value="HATPase_UhpB-NarQ-NarX-like"/>
    <property type="match status" value="1"/>
</dbReference>
<dbReference type="InterPro" id="IPR035965">
    <property type="entry name" value="PAS-like_dom_sf"/>
</dbReference>
<dbReference type="SMART" id="SM00387">
    <property type="entry name" value="HATPase_c"/>
    <property type="match status" value="1"/>
</dbReference>
<dbReference type="InterPro" id="IPR001610">
    <property type="entry name" value="PAC"/>
</dbReference>
<dbReference type="Gene3D" id="3.30.565.10">
    <property type="entry name" value="Histidine kinase-like ATPase, C-terminal domain"/>
    <property type="match status" value="1"/>
</dbReference>
<feature type="domain" description="PAS" evidence="9">
    <location>
        <begin position="278"/>
        <end position="353"/>
    </location>
</feature>
<feature type="domain" description="PAS" evidence="9">
    <location>
        <begin position="137"/>
        <end position="182"/>
    </location>
</feature>
<dbReference type="Pfam" id="PF07730">
    <property type="entry name" value="HisKA_3"/>
    <property type="match status" value="1"/>
</dbReference>
<evidence type="ECO:0000256" key="7">
    <source>
        <dbReference type="ARBA" id="ARBA00023012"/>
    </source>
</evidence>
<feature type="domain" description="PAC" evidence="10">
    <location>
        <begin position="356"/>
        <end position="408"/>
    </location>
</feature>
<keyword evidence="7" id="KW-0902">Two-component regulatory system</keyword>
<accession>A0ABP9UMH8</accession>
<dbReference type="SMART" id="SM00086">
    <property type="entry name" value="PAC"/>
    <property type="match status" value="4"/>
</dbReference>
<evidence type="ECO:0000259" key="10">
    <source>
        <dbReference type="PROSITE" id="PS50113"/>
    </source>
</evidence>
<dbReference type="Pfam" id="PF02518">
    <property type="entry name" value="HATPase_c"/>
    <property type="match status" value="1"/>
</dbReference>
<dbReference type="InterPro" id="IPR011712">
    <property type="entry name" value="Sig_transdc_His_kin_sub3_dim/P"/>
</dbReference>
<gene>
    <name evidence="11" type="ORF">Hsar01_01110</name>
</gene>
<dbReference type="InterPro" id="IPR000014">
    <property type="entry name" value="PAS"/>
</dbReference>
<keyword evidence="6" id="KW-1133">Transmembrane helix</keyword>
<evidence type="ECO:0000313" key="12">
    <source>
        <dbReference type="Proteomes" id="UP001476282"/>
    </source>
</evidence>
<dbReference type="PROSITE" id="PS50113">
    <property type="entry name" value="PAC"/>
    <property type="match status" value="2"/>
</dbReference>
<dbReference type="InterPro" id="IPR050482">
    <property type="entry name" value="Sensor_HK_TwoCompSys"/>
</dbReference>
<dbReference type="Proteomes" id="UP001476282">
    <property type="component" value="Unassembled WGS sequence"/>
</dbReference>
<feature type="domain" description="PAC" evidence="10">
    <location>
        <begin position="210"/>
        <end position="263"/>
    </location>
</feature>
<proteinExistence type="predicted"/>
<dbReference type="NCBIfam" id="TIGR00229">
    <property type="entry name" value="sensory_box"/>
    <property type="match status" value="4"/>
</dbReference>
<keyword evidence="5" id="KW-0418">Kinase</keyword>